<gene>
    <name evidence="3" type="ORF">GJE22_04160</name>
</gene>
<organism evidence="3 4">
    <name type="scientific">Enorma shizhengliae</name>
    <dbReference type="NCBI Taxonomy" id="2606615"/>
    <lineage>
        <taxon>Bacteria</taxon>
        <taxon>Bacillati</taxon>
        <taxon>Actinomycetota</taxon>
        <taxon>Coriobacteriia</taxon>
        <taxon>Coriobacteriales</taxon>
        <taxon>Coriobacteriaceae</taxon>
        <taxon>Enorma</taxon>
    </lineage>
</organism>
<protein>
    <recommendedName>
        <fullName evidence="2">WsaF C-terminal domain-containing protein</fullName>
    </recommendedName>
</protein>
<accession>A0A7K0G7M2</accession>
<dbReference type="EMBL" id="VTFZ01000003">
    <property type="protein sequence ID" value="MRX79797.1"/>
    <property type="molecule type" value="Genomic_DNA"/>
</dbReference>
<comment type="caution">
    <text evidence="3">The sequence shown here is derived from an EMBL/GenBank/DDBJ whole genome shotgun (WGS) entry which is preliminary data.</text>
</comment>
<feature type="compositionally biased region" description="Basic and acidic residues" evidence="1">
    <location>
        <begin position="512"/>
        <end position="526"/>
    </location>
</feature>
<name>A0A7K0G7M2_9ACTN</name>
<dbReference type="RefSeq" id="WP_144688098.1">
    <property type="nucleotide sequence ID" value="NZ_VLLQ01000005.1"/>
</dbReference>
<dbReference type="InterPro" id="IPR055050">
    <property type="entry name" value="WsaF_C"/>
</dbReference>
<dbReference type="Pfam" id="PF22772">
    <property type="entry name" value="WsaF_C"/>
    <property type="match status" value="1"/>
</dbReference>
<proteinExistence type="predicted"/>
<evidence type="ECO:0000313" key="3">
    <source>
        <dbReference type="EMBL" id="MRX79797.1"/>
    </source>
</evidence>
<keyword evidence="4" id="KW-1185">Reference proteome</keyword>
<dbReference type="Gene3D" id="2.60.40.3760">
    <property type="match status" value="1"/>
</dbReference>
<dbReference type="Gene3D" id="3.40.50.11090">
    <property type="match status" value="1"/>
</dbReference>
<dbReference type="Proteomes" id="UP000470010">
    <property type="component" value="Unassembled WGS sequence"/>
</dbReference>
<dbReference type="AlphaFoldDB" id="A0A7K0G7M2"/>
<evidence type="ECO:0000259" key="2">
    <source>
        <dbReference type="Pfam" id="PF22772"/>
    </source>
</evidence>
<evidence type="ECO:0000313" key="4">
    <source>
        <dbReference type="Proteomes" id="UP000470010"/>
    </source>
</evidence>
<sequence>MEGKRIAWCTPLPSKGAGGFRTIIQNARALERCGCTSDFYFIPNLNRPADENQIREWLKDWYDYEPDHVYSGEVYFAETYDLAIATAWDTAAFVADQSCKHKAYFVQDYEPMFFPVGTEYLEAQESYSLGLTPITIGRWLARQCQKMCDKEPFVTDFGADLSVYRQLDTSEKNYAICAIYQPEKPRRASTLLLEALAIVKDMCPELTIYLFGSEQALPANSPFVNLGILPIEQCNLLYNSCLCGISMSTSNPSRIPFEMMASGLPVIDLLLPNNLFDLPSSAVKLTKPNAASLAGTIVDLLKDKQQLKEMSIAGPAYMQSRNIECEGIQFASACKSILEDAPSTHVEYQPINRDVESNANEIMNILARDKRRQVIKEAAVQARPASCPSKQLHISLTGVNDHPLEIRVACWSDPLQKDIVWEYMTPHEEKWECNVLLSEMKSQPSLFHFHFYIKHSDSKEPEFFVSFDKPLILLPVTVTSREDFPTECRIPIAGSSNRMECTLKAICPQLEHGKRASQKEQDDTLQPHRSLSGAMRHAARSLFGRRR</sequence>
<dbReference type="SUPFAM" id="SSF53756">
    <property type="entry name" value="UDP-Glycosyltransferase/glycogen phosphorylase"/>
    <property type="match status" value="1"/>
</dbReference>
<evidence type="ECO:0000256" key="1">
    <source>
        <dbReference type="SAM" id="MobiDB-lite"/>
    </source>
</evidence>
<feature type="domain" description="WsaF C-terminal" evidence="2">
    <location>
        <begin position="176"/>
        <end position="293"/>
    </location>
</feature>
<reference evidence="4" key="1">
    <citation type="submission" date="2019-08" db="EMBL/GenBank/DDBJ databases">
        <title>Arthrobacter sp. nov., isolated from plateau pika and Tibetan wild ass.</title>
        <authorList>
            <person name="Ge Y."/>
        </authorList>
    </citation>
    <scope>NUCLEOTIDE SEQUENCE [LARGE SCALE GENOMIC DNA]</scope>
    <source>
        <strain evidence="4">HF-1365</strain>
    </source>
</reference>
<dbReference type="Gene3D" id="3.40.50.2000">
    <property type="entry name" value="Glycogen Phosphorylase B"/>
    <property type="match status" value="1"/>
</dbReference>
<feature type="region of interest" description="Disordered" evidence="1">
    <location>
        <begin position="512"/>
        <end position="531"/>
    </location>
</feature>